<protein>
    <recommendedName>
        <fullName evidence="1">Knr4/Smi1-like domain-containing protein</fullName>
    </recommendedName>
</protein>
<accession>A0A174YR81</accession>
<evidence type="ECO:0000259" key="1">
    <source>
        <dbReference type="SMART" id="SM00860"/>
    </source>
</evidence>
<gene>
    <name evidence="2" type="ORF">ERS852490_01684</name>
</gene>
<feature type="domain" description="Knr4/Smi1-like" evidence="1">
    <location>
        <begin position="41"/>
        <end position="139"/>
    </location>
</feature>
<sequence length="176" mass="20703">MYTKIGIPENNSLKSKIEELYEWCDKRDNDDELGKTYFNEPIDEDKLNKWEEANGVKIPETYKEWLRFTEKCLIDGSSAMFWGTDDFHHNFMPDNLTVIGEMSGDGEVVCFSNDNGEFMGYYEGDITYRTNDFSQVIDQIFERNSAWGGLSKEDIELFMEFCERNKKKKAEMEHDD</sequence>
<dbReference type="EMBL" id="CZBU01000003">
    <property type="protein sequence ID" value="CUQ77605.1"/>
    <property type="molecule type" value="Genomic_DNA"/>
</dbReference>
<dbReference type="AlphaFoldDB" id="A0A174YR81"/>
<dbReference type="InterPro" id="IPR018958">
    <property type="entry name" value="Knr4/Smi1-like_dom"/>
</dbReference>
<dbReference type="SUPFAM" id="SSF160631">
    <property type="entry name" value="SMI1/KNR4-like"/>
    <property type="match status" value="1"/>
</dbReference>
<name>A0A174YR81_9FIRM</name>
<dbReference type="OrthoDB" id="1827566at2"/>
<evidence type="ECO:0000313" key="3">
    <source>
        <dbReference type="Proteomes" id="UP000095621"/>
    </source>
</evidence>
<evidence type="ECO:0000313" key="2">
    <source>
        <dbReference type="EMBL" id="CUQ77605.1"/>
    </source>
</evidence>
<dbReference type="RefSeq" id="WP_055215723.1">
    <property type="nucleotide sequence ID" value="NZ_CZBU01000003.1"/>
</dbReference>
<dbReference type="Pfam" id="PF09346">
    <property type="entry name" value="SMI1_KNR4"/>
    <property type="match status" value="1"/>
</dbReference>
<reference evidence="2 3" key="1">
    <citation type="submission" date="2015-09" db="EMBL/GenBank/DDBJ databases">
        <authorList>
            <consortium name="Pathogen Informatics"/>
        </authorList>
    </citation>
    <scope>NUCLEOTIDE SEQUENCE [LARGE SCALE GENOMIC DNA]</scope>
    <source>
        <strain evidence="2 3">2789STDY5834875</strain>
    </source>
</reference>
<organism evidence="2 3">
    <name type="scientific">Lachnospira eligens</name>
    <dbReference type="NCBI Taxonomy" id="39485"/>
    <lineage>
        <taxon>Bacteria</taxon>
        <taxon>Bacillati</taxon>
        <taxon>Bacillota</taxon>
        <taxon>Clostridia</taxon>
        <taxon>Lachnospirales</taxon>
        <taxon>Lachnospiraceae</taxon>
        <taxon>Lachnospira</taxon>
    </lineage>
</organism>
<dbReference type="Gene3D" id="3.40.1580.10">
    <property type="entry name" value="SMI1/KNR4-like"/>
    <property type="match status" value="1"/>
</dbReference>
<dbReference type="SMART" id="SM00860">
    <property type="entry name" value="SMI1_KNR4"/>
    <property type="match status" value="1"/>
</dbReference>
<proteinExistence type="predicted"/>
<dbReference type="InterPro" id="IPR037883">
    <property type="entry name" value="Knr4/Smi1-like_sf"/>
</dbReference>
<dbReference type="Proteomes" id="UP000095621">
    <property type="component" value="Unassembled WGS sequence"/>
</dbReference>